<name>A0ABT2XAU3_9RHOB</name>
<accession>A0ABT2XAU3</accession>
<protein>
    <submittedName>
        <fullName evidence="3">VacJ family lipoprotein</fullName>
    </submittedName>
</protein>
<comment type="similarity">
    <text evidence="1">Belongs to the MlaA family.</text>
</comment>
<evidence type="ECO:0000313" key="4">
    <source>
        <dbReference type="Proteomes" id="UP001209535"/>
    </source>
</evidence>
<evidence type="ECO:0000313" key="3">
    <source>
        <dbReference type="EMBL" id="MCU9850162.1"/>
    </source>
</evidence>
<dbReference type="Proteomes" id="UP001209535">
    <property type="component" value="Unassembled WGS sequence"/>
</dbReference>
<keyword evidence="2" id="KW-0732">Signal</keyword>
<gene>
    <name evidence="3" type="ORF">OEZ60_19415</name>
</gene>
<keyword evidence="3" id="KW-0449">Lipoprotein</keyword>
<organism evidence="3 4">
    <name type="scientific">Albidovulum salinarum</name>
    <dbReference type="NCBI Taxonomy" id="2984153"/>
    <lineage>
        <taxon>Bacteria</taxon>
        <taxon>Pseudomonadati</taxon>
        <taxon>Pseudomonadota</taxon>
        <taxon>Alphaproteobacteria</taxon>
        <taxon>Rhodobacterales</taxon>
        <taxon>Paracoccaceae</taxon>
        <taxon>Albidovulum</taxon>
    </lineage>
</organism>
<dbReference type="RefSeq" id="WP_263339847.1">
    <property type="nucleotide sequence ID" value="NZ_JAOVQO010000022.1"/>
</dbReference>
<reference evidence="3 4" key="1">
    <citation type="submission" date="2022-10" db="EMBL/GenBank/DDBJ databases">
        <title>Defluviimonas sp. nov., isolated from ocean surface sediments.</title>
        <authorList>
            <person name="He W."/>
            <person name="Wang L."/>
            <person name="Zhang D.-F."/>
        </authorList>
    </citation>
    <scope>NUCLEOTIDE SEQUENCE [LARGE SCALE GENOMIC DNA]</scope>
    <source>
        <strain evidence="3 4">WL0024</strain>
    </source>
</reference>
<dbReference type="PANTHER" id="PTHR30035:SF3">
    <property type="entry name" value="INTERMEMBRANE PHOSPHOLIPID TRANSPORT SYSTEM LIPOPROTEIN MLAA"/>
    <property type="match status" value="1"/>
</dbReference>
<dbReference type="InterPro" id="IPR007428">
    <property type="entry name" value="MlaA"/>
</dbReference>
<dbReference type="PANTHER" id="PTHR30035">
    <property type="entry name" value="LIPOPROTEIN VACJ-RELATED"/>
    <property type="match status" value="1"/>
</dbReference>
<dbReference type="PRINTS" id="PR01805">
    <property type="entry name" value="VACJLIPOPROT"/>
</dbReference>
<evidence type="ECO:0000256" key="2">
    <source>
        <dbReference type="ARBA" id="ARBA00022729"/>
    </source>
</evidence>
<proteinExistence type="inferred from homology"/>
<dbReference type="EMBL" id="JAOVQO010000022">
    <property type="protein sequence ID" value="MCU9850162.1"/>
    <property type="molecule type" value="Genomic_DNA"/>
</dbReference>
<comment type="caution">
    <text evidence="3">The sequence shown here is derived from an EMBL/GenBank/DDBJ whole genome shotgun (WGS) entry which is preliminary data.</text>
</comment>
<dbReference type="Pfam" id="PF04333">
    <property type="entry name" value="MlaA"/>
    <property type="match status" value="1"/>
</dbReference>
<sequence length="251" mass="26934">MSDTSIDSAIRGRSLGPVLALTWLLAGCAAPPPGVEFNDPHEAQNRAVHEENLAMDRALFGGGKPDRKPFLPEPVATSLSNFASNLDMPGSAVNSVLQVRPGPALQNTLRFAINTTIGVGGLLDPATAMGIHAESTDFGETLHVWGAPEGAYLVVPFAGPTTERDAIGWVADLFVDPVSILVGAPEAYYIVAARLGGRAADRQLYGETIDSILYESADSYAQMRLIYLQNRRFELGIETDVFDPYEDPYGQ</sequence>
<keyword evidence="4" id="KW-1185">Reference proteome</keyword>
<evidence type="ECO:0000256" key="1">
    <source>
        <dbReference type="ARBA" id="ARBA00010634"/>
    </source>
</evidence>